<dbReference type="Proteomes" id="UP000829196">
    <property type="component" value="Unassembled WGS sequence"/>
</dbReference>
<dbReference type="PANTHER" id="PTHR10759">
    <property type="entry name" value="60S RIBOSOMAL PROTEIN L34"/>
    <property type="match status" value="1"/>
</dbReference>
<dbReference type="AlphaFoldDB" id="A0A8T3AHK7"/>
<name>A0A8T3AHK7_DENNO</name>
<dbReference type="EMBL" id="JAGYWB010000016">
    <property type="protein sequence ID" value="KAI0495610.1"/>
    <property type="molecule type" value="Genomic_DNA"/>
</dbReference>
<dbReference type="Gene3D" id="6.20.340.10">
    <property type="match status" value="1"/>
</dbReference>
<dbReference type="OrthoDB" id="10486984at2759"/>
<keyword evidence="5" id="KW-1185">Reference proteome</keyword>
<dbReference type="GO" id="GO:0005840">
    <property type="term" value="C:ribosome"/>
    <property type="evidence" value="ECO:0007669"/>
    <property type="project" value="UniProtKB-KW"/>
</dbReference>
<dbReference type="GO" id="GO:0006412">
    <property type="term" value="P:translation"/>
    <property type="evidence" value="ECO:0007669"/>
    <property type="project" value="InterPro"/>
</dbReference>
<accession>A0A8T3AHK7</accession>
<dbReference type="InterPro" id="IPR008195">
    <property type="entry name" value="Ribosomal_eL34"/>
</dbReference>
<evidence type="ECO:0000313" key="4">
    <source>
        <dbReference type="EMBL" id="KAI0495610.1"/>
    </source>
</evidence>
<sequence>MIHRAPMKSMRRRTRLTSFISTLLATNWDFSTAKWLASLSFQLWLSRPSKCPVTGKRIIGFPRLRPAEYKRSRLQRNRRTVHHAYGGVLSVPSW</sequence>
<dbReference type="Pfam" id="PF01199">
    <property type="entry name" value="Ribosomal_L34e"/>
    <property type="match status" value="1"/>
</dbReference>
<keyword evidence="3" id="KW-0687">Ribonucleoprotein</keyword>
<proteinExistence type="inferred from homology"/>
<reference evidence="4" key="1">
    <citation type="journal article" date="2022" name="Front. Genet.">
        <title>Chromosome-Scale Assembly of the Dendrobium nobile Genome Provides Insights Into the Molecular Mechanism of the Biosynthesis of the Medicinal Active Ingredient of Dendrobium.</title>
        <authorList>
            <person name="Xu Q."/>
            <person name="Niu S.-C."/>
            <person name="Li K.-L."/>
            <person name="Zheng P.-J."/>
            <person name="Zhang X.-J."/>
            <person name="Jia Y."/>
            <person name="Liu Y."/>
            <person name="Niu Y.-X."/>
            <person name="Yu L.-H."/>
            <person name="Chen D.-F."/>
            <person name="Zhang G.-Q."/>
        </authorList>
    </citation>
    <scope>NUCLEOTIDE SEQUENCE</scope>
    <source>
        <tissue evidence="4">Leaf</tissue>
    </source>
</reference>
<gene>
    <name evidence="4" type="ORF">KFK09_021912</name>
</gene>
<evidence type="ECO:0000256" key="1">
    <source>
        <dbReference type="ARBA" id="ARBA00009875"/>
    </source>
</evidence>
<evidence type="ECO:0000256" key="3">
    <source>
        <dbReference type="ARBA" id="ARBA00023274"/>
    </source>
</evidence>
<evidence type="ECO:0000256" key="2">
    <source>
        <dbReference type="ARBA" id="ARBA00022980"/>
    </source>
</evidence>
<dbReference type="GO" id="GO:0003735">
    <property type="term" value="F:structural constituent of ribosome"/>
    <property type="evidence" value="ECO:0007669"/>
    <property type="project" value="InterPro"/>
</dbReference>
<keyword evidence="2" id="KW-0689">Ribosomal protein</keyword>
<evidence type="ECO:0000313" key="5">
    <source>
        <dbReference type="Proteomes" id="UP000829196"/>
    </source>
</evidence>
<protein>
    <submittedName>
        <fullName evidence="4">Uncharacterized protein</fullName>
    </submittedName>
</protein>
<organism evidence="4 5">
    <name type="scientific">Dendrobium nobile</name>
    <name type="common">Orchid</name>
    <dbReference type="NCBI Taxonomy" id="94219"/>
    <lineage>
        <taxon>Eukaryota</taxon>
        <taxon>Viridiplantae</taxon>
        <taxon>Streptophyta</taxon>
        <taxon>Embryophyta</taxon>
        <taxon>Tracheophyta</taxon>
        <taxon>Spermatophyta</taxon>
        <taxon>Magnoliopsida</taxon>
        <taxon>Liliopsida</taxon>
        <taxon>Asparagales</taxon>
        <taxon>Orchidaceae</taxon>
        <taxon>Epidendroideae</taxon>
        <taxon>Malaxideae</taxon>
        <taxon>Dendrobiinae</taxon>
        <taxon>Dendrobium</taxon>
    </lineage>
</organism>
<comment type="caution">
    <text evidence="4">The sequence shown here is derived from an EMBL/GenBank/DDBJ whole genome shotgun (WGS) entry which is preliminary data.</text>
</comment>
<dbReference type="InterPro" id="IPR038562">
    <property type="entry name" value="Ribosomal_eL34_C_sf"/>
</dbReference>
<comment type="similarity">
    <text evidence="1">Belongs to the eukaryotic ribosomal protein eL34 family.</text>
</comment>
<dbReference type="GO" id="GO:1990904">
    <property type="term" value="C:ribonucleoprotein complex"/>
    <property type="evidence" value="ECO:0007669"/>
    <property type="project" value="UniProtKB-KW"/>
</dbReference>